<keyword evidence="3" id="KW-1185">Reference proteome</keyword>
<keyword evidence="1" id="KW-0472">Membrane</keyword>
<dbReference type="GeneID" id="14402022"/>
<accession>L0JUQ6</accession>
<protein>
    <submittedName>
        <fullName evidence="2">Uncharacterized protein</fullName>
    </submittedName>
</protein>
<dbReference type="HOGENOM" id="CLU_1131640_0_0_2"/>
<dbReference type="RefSeq" id="WP_015320211.1">
    <property type="nucleotide sequence ID" value="NC_019974.1"/>
</dbReference>
<feature type="transmembrane region" description="Helical" evidence="1">
    <location>
        <begin position="192"/>
        <end position="213"/>
    </location>
</feature>
<keyword evidence="1" id="KW-0812">Transmembrane</keyword>
<dbReference type="STRING" id="694430.Natoc_0908"/>
<dbReference type="OrthoDB" id="205909at2157"/>
<organism evidence="2 3">
    <name type="scientific">Natronococcus occultus SP4</name>
    <dbReference type="NCBI Taxonomy" id="694430"/>
    <lineage>
        <taxon>Archaea</taxon>
        <taxon>Methanobacteriati</taxon>
        <taxon>Methanobacteriota</taxon>
        <taxon>Stenosarchaea group</taxon>
        <taxon>Halobacteria</taxon>
        <taxon>Halobacteriales</taxon>
        <taxon>Natrialbaceae</taxon>
        <taxon>Natronococcus</taxon>
    </lineage>
</organism>
<dbReference type="EMBL" id="CP003929">
    <property type="protein sequence ID" value="AGB36757.1"/>
    <property type="molecule type" value="Genomic_DNA"/>
</dbReference>
<sequence length="245" mass="27277">MGGTLRDMGDRTTPAECAAIESRLPASVRTGSDRDREHVYWHVVLSLRRWINGTEDVSEATVERQLRRSIRRDLRRLGHPSAAGSITRPKETDYCDVVVDERIGLKVVHNLTSRSREWMHKQLRSLLREYDYLILYGHGISPETIDVWRQLKRTLTRAASDERRFHAIGTIRWGKHRTATEPAVSRARRWSVALGPVTVVGAVTATFAAAGTVGAEAPIAVVVLGSAATAVFVALLASRFVDRSS</sequence>
<keyword evidence="1" id="KW-1133">Transmembrane helix</keyword>
<dbReference type="KEGG" id="nou:Natoc_0908"/>
<evidence type="ECO:0000313" key="2">
    <source>
        <dbReference type="EMBL" id="AGB36757.1"/>
    </source>
</evidence>
<gene>
    <name evidence="2" type="ORF">Natoc_0908</name>
</gene>
<evidence type="ECO:0000313" key="3">
    <source>
        <dbReference type="Proteomes" id="UP000010878"/>
    </source>
</evidence>
<name>L0JUQ6_9EURY</name>
<dbReference type="AlphaFoldDB" id="L0JUQ6"/>
<dbReference type="Proteomes" id="UP000010878">
    <property type="component" value="Chromosome"/>
</dbReference>
<evidence type="ECO:0000256" key="1">
    <source>
        <dbReference type="SAM" id="Phobius"/>
    </source>
</evidence>
<feature type="transmembrane region" description="Helical" evidence="1">
    <location>
        <begin position="219"/>
        <end position="241"/>
    </location>
</feature>
<proteinExistence type="predicted"/>
<reference evidence="2 3" key="1">
    <citation type="submission" date="2012-11" db="EMBL/GenBank/DDBJ databases">
        <title>FINISHED of Natronococcus occultus SP4, DSM 3396.</title>
        <authorList>
            <consortium name="DOE Joint Genome Institute"/>
            <person name="Eisen J."/>
            <person name="Huntemann M."/>
            <person name="Wei C.-L."/>
            <person name="Han J."/>
            <person name="Detter J.C."/>
            <person name="Han C."/>
            <person name="Tapia R."/>
            <person name="Chen A."/>
            <person name="Kyrpides N."/>
            <person name="Mavromatis K."/>
            <person name="Markowitz V."/>
            <person name="Szeto E."/>
            <person name="Ivanova N."/>
            <person name="Mikhailova N."/>
            <person name="Ovchinnikova G."/>
            <person name="Pagani I."/>
            <person name="Pati A."/>
            <person name="Goodwin L."/>
            <person name="Nordberg H.P."/>
            <person name="Cantor M.N."/>
            <person name="Hua S.X."/>
            <person name="Woyke T."/>
            <person name="Eisen J."/>
            <person name="Klenk H.-P."/>
            <person name="Klenk H.-P."/>
        </authorList>
    </citation>
    <scope>NUCLEOTIDE SEQUENCE [LARGE SCALE GENOMIC DNA]</scope>
    <source>
        <strain evidence="2 3">SP4</strain>
    </source>
</reference>